<dbReference type="OrthoDB" id="3268409at2759"/>
<dbReference type="AlphaFoldDB" id="A0A0C9T2P3"/>
<evidence type="ECO:0000313" key="3">
    <source>
        <dbReference type="Proteomes" id="UP000053263"/>
    </source>
</evidence>
<dbReference type="Proteomes" id="UP000053263">
    <property type="component" value="Unassembled WGS sequence"/>
</dbReference>
<sequence length="473" mass="52941">MGPLDIRHLAPGEYDIKAELEALASVARGADRVPAPSSVKAALAVLSDYVSSAYPELQPLANSDTRLLRPPRRPSVEIRPPTPPPPLPSMMVVNSVGQNVQVTQRISVDTLFRYAPGAVIEYPQTSVDGYIGHLFTLDPTDWRNPIAMLSFAYSLGPPNGSAREDVYCRLLPNSHGHRVPCIETHLTWCKVCPYGDVDGLKQSHCTASRELLKAALAHTLDTIQRQFTQSTGYPENPIFLDSALQAQETQYYGEEAENREAWLQQQENARRGHDPKPTCQGRILFDYDKHGKAFVRSADHLVNYDAGSGLYDIDYLEALFFGDQEETERIEASVGLRPGEDLCDHRDTQGRPCIAAMQHLQCTSKIRVYTPLEEFRAQCPHILVVCHGAHHHPIPLPAKTPPHIRAEIIGLLTSLEHDLPNMTPRNFIRHPTTKAYLKRRLPEIRSPMRTRQKTNTSRTALDGTVSHKMCIDH</sequence>
<evidence type="ECO:0000256" key="1">
    <source>
        <dbReference type="SAM" id="MobiDB-lite"/>
    </source>
</evidence>
<evidence type="ECO:0000313" key="2">
    <source>
        <dbReference type="EMBL" id="KII83539.1"/>
    </source>
</evidence>
<feature type="region of interest" description="Disordered" evidence="1">
    <location>
        <begin position="449"/>
        <end position="473"/>
    </location>
</feature>
<dbReference type="EMBL" id="KN832576">
    <property type="protein sequence ID" value="KII83539.1"/>
    <property type="molecule type" value="Genomic_DNA"/>
</dbReference>
<feature type="region of interest" description="Disordered" evidence="1">
    <location>
        <begin position="65"/>
        <end position="87"/>
    </location>
</feature>
<name>A0A0C9T2P3_PLICR</name>
<protein>
    <submittedName>
        <fullName evidence="2">Uncharacterized protein</fullName>
    </submittedName>
</protein>
<organism evidence="2 3">
    <name type="scientific">Plicaturopsis crispa FD-325 SS-3</name>
    <dbReference type="NCBI Taxonomy" id="944288"/>
    <lineage>
        <taxon>Eukaryota</taxon>
        <taxon>Fungi</taxon>
        <taxon>Dikarya</taxon>
        <taxon>Basidiomycota</taxon>
        <taxon>Agaricomycotina</taxon>
        <taxon>Agaricomycetes</taxon>
        <taxon>Agaricomycetidae</taxon>
        <taxon>Amylocorticiales</taxon>
        <taxon>Amylocorticiaceae</taxon>
        <taxon>Plicatura</taxon>
        <taxon>Plicaturopsis crispa</taxon>
    </lineage>
</organism>
<gene>
    <name evidence="2" type="ORF">PLICRDRAFT_32876</name>
</gene>
<accession>A0A0C9T2P3</accession>
<reference evidence="2 3" key="1">
    <citation type="submission" date="2014-06" db="EMBL/GenBank/DDBJ databases">
        <title>Evolutionary Origins and Diversification of the Mycorrhizal Mutualists.</title>
        <authorList>
            <consortium name="DOE Joint Genome Institute"/>
            <consortium name="Mycorrhizal Genomics Consortium"/>
            <person name="Kohler A."/>
            <person name="Kuo A."/>
            <person name="Nagy L.G."/>
            <person name="Floudas D."/>
            <person name="Copeland A."/>
            <person name="Barry K.W."/>
            <person name="Cichocki N."/>
            <person name="Veneault-Fourrey C."/>
            <person name="LaButti K."/>
            <person name="Lindquist E.A."/>
            <person name="Lipzen A."/>
            <person name="Lundell T."/>
            <person name="Morin E."/>
            <person name="Murat C."/>
            <person name="Riley R."/>
            <person name="Ohm R."/>
            <person name="Sun H."/>
            <person name="Tunlid A."/>
            <person name="Henrissat B."/>
            <person name="Grigoriev I.V."/>
            <person name="Hibbett D.S."/>
            <person name="Martin F."/>
        </authorList>
    </citation>
    <scope>NUCLEOTIDE SEQUENCE [LARGE SCALE GENOMIC DNA]</scope>
    <source>
        <strain evidence="2 3">FD-325 SS-3</strain>
    </source>
</reference>
<keyword evidence="3" id="KW-1185">Reference proteome</keyword>
<dbReference type="HOGENOM" id="CLU_577608_0_0_1"/>
<proteinExistence type="predicted"/>